<dbReference type="WBParaSite" id="MhA1_Contig1375.frz3.fgene1">
    <property type="protein sequence ID" value="MhA1_Contig1375.frz3.fgene1"/>
    <property type="gene ID" value="MhA1_Contig1375.frz3.fgene1"/>
</dbReference>
<accession>A0A1I8B3Y0</accession>
<dbReference type="AlphaFoldDB" id="A0A1I8B3Y0"/>
<reference evidence="2" key="1">
    <citation type="submission" date="2016-11" db="UniProtKB">
        <authorList>
            <consortium name="WormBaseParasite"/>
        </authorList>
    </citation>
    <scope>IDENTIFICATION</scope>
</reference>
<evidence type="ECO:0000313" key="1">
    <source>
        <dbReference type="Proteomes" id="UP000095281"/>
    </source>
</evidence>
<keyword evidence="1" id="KW-1185">Reference proteome</keyword>
<dbReference type="Proteomes" id="UP000095281">
    <property type="component" value="Unplaced"/>
</dbReference>
<sequence>MPFIRPQDPIIQFIPKTTNSPNKQLNLNRNIHQLSKNLFLIFLIINCYFCLISQVSSSQLEPKTSSKMQNNFYLIKQQEENDQNLEEEKQKYSFLLNSPPFKRREEEINFKENKKQKTNFKNYLFLLNDEEVINNKINKRAINGQTFIEKIIKGNKRRRELLKWKRGAGDFCGCNMGCFYHSMGLCASCCSLGL</sequence>
<protein>
    <submittedName>
        <fullName evidence="2">Transmembrane protein</fullName>
    </submittedName>
</protein>
<organism evidence="1 2">
    <name type="scientific">Meloidogyne hapla</name>
    <name type="common">Root-knot nematode worm</name>
    <dbReference type="NCBI Taxonomy" id="6305"/>
    <lineage>
        <taxon>Eukaryota</taxon>
        <taxon>Metazoa</taxon>
        <taxon>Ecdysozoa</taxon>
        <taxon>Nematoda</taxon>
        <taxon>Chromadorea</taxon>
        <taxon>Rhabditida</taxon>
        <taxon>Tylenchina</taxon>
        <taxon>Tylenchomorpha</taxon>
        <taxon>Tylenchoidea</taxon>
        <taxon>Meloidogynidae</taxon>
        <taxon>Meloidogyninae</taxon>
        <taxon>Meloidogyne</taxon>
    </lineage>
</organism>
<name>A0A1I8B3Y0_MELHA</name>
<proteinExistence type="predicted"/>
<evidence type="ECO:0000313" key="2">
    <source>
        <dbReference type="WBParaSite" id="MhA1_Contig1375.frz3.fgene1"/>
    </source>
</evidence>